<dbReference type="AlphaFoldDB" id="A0A4U3LLN9"/>
<evidence type="ECO:0000313" key="1">
    <source>
        <dbReference type="EMBL" id="TKK76059.1"/>
    </source>
</evidence>
<protein>
    <submittedName>
        <fullName evidence="1">Uncharacterized protein</fullName>
    </submittedName>
</protein>
<sequence>MGTVRAARVSELLVNPNDEGAPWPYRCTLPFTVTGVPGGEEFYSIEVSARGEVRYTRDKLSEPVLLSLGDAKPTEYPTATPVKTVAPSTDPAVIAECVAALKASSSASGDRPAACATLNEDEYADAVIAYTDGLTS</sequence>
<dbReference type="EMBL" id="SZPZ01000004">
    <property type="protein sequence ID" value="TKK76059.1"/>
    <property type="molecule type" value="Genomic_DNA"/>
</dbReference>
<dbReference type="OrthoDB" id="4412616at2"/>
<dbReference type="RefSeq" id="WP_137256928.1">
    <property type="nucleotide sequence ID" value="NZ_JBHSPQ010000003.1"/>
</dbReference>
<dbReference type="Proteomes" id="UP000305836">
    <property type="component" value="Unassembled WGS sequence"/>
</dbReference>
<proteinExistence type="predicted"/>
<reference evidence="1 2" key="1">
    <citation type="submission" date="2019-04" db="EMBL/GenBank/DDBJ databases">
        <title>Kribbella sp. NEAU-THZ 27 nov., a novel actinomycete isolated from soil.</title>
        <authorList>
            <person name="Duan L."/>
        </authorList>
    </citation>
    <scope>NUCLEOTIDE SEQUENCE [LARGE SCALE GENOMIC DNA]</scope>
    <source>
        <strain evidence="2">NEAU-THZ27</strain>
    </source>
</reference>
<accession>A0A4U3LLN9</accession>
<evidence type="ECO:0000313" key="2">
    <source>
        <dbReference type="Proteomes" id="UP000305836"/>
    </source>
</evidence>
<gene>
    <name evidence="1" type="ORF">FDA38_26925</name>
</gene>
<name>A0A4U3LLN9_9ACTN</name>
<organism evidence="1 2">
    <name type="scientific">Kribbella jiaozuonensis</name>
    <dbReference type="NCBI Taxonomy" id="2575441"/>
    <lineage>
        <taxon>Bacteria</taxon>
        <taxon>Bacillati</taxon>
        <taxon>Actinomycetota</taxon>
        <taxon>Actinomycetes</taxon>
        <taxon>Propionibacteriales</taxon>
        <taxon>Kribbellaceae</taxon>
        <taxon>Kribbella</taxon>
    </lineage>
</organism>
<keyword evidence="2" id="KW-1185">Reference proteome</keyword>
<comment type="caution">
    <text evidence="1">The sequence shown here is derived from an EMBL/GenBank/DDBJ whole genome shotgun (WGS) entry which is preliminary data.</text>
</comment>